<reference evidence="1 2" key="1">
    <citation type="submission" date="2019-01" db="EMBL/GenBank/DDBJ databases">
        <title>Draft genome sequences of three monokaryotic isolates of the white-rot basidiomycete fungus Dichomitus squalens.</title>
        <authorList>
            <consortium name="DOE Joint Genome Institute"/>
            <person name="Lopez S.C."/>
            <person name="Andreopoulos B."/>
            <person name="Pangilinan J."/>
            <person name="Lipzen A."/>
            <person name="Riley R."/>
            <person name="Ahrendt S."/>
            <person name="Ng V."/>
            <person name="Barry K."/>
            <person name="Daum C."/>
            <person name="Grigoriev I.V."/>
            <person name="Hilden K.S."/>
            <person name="Makela M.R."/>
            <person name="de Vries R.P."/>
        </authorList>
    </citation>
    <scope>NUCLEOTIDE SEQUENCE [LARGE SCALE GENOMIC DNA]</scope>
    <source>
        <strain evidence="1 2">CBS 464.89</strain>
    </source>
</reference>
<dbReference type="EMBL" id="ML145294">
    <property type="protein sequence ID" value="TBU51676.1"/>
    <property type="molecule type" value="Genomic_DNA"/>
</dbReference>
<evidence type="ECO:0000313" key="1">
    <source>
        <dbReference type="EMBL" id="TBU51676.1"/>
    </source>
</evidence>
<evidence type="ECO:0000313" key="2">
    <source>
        <dbReference type="Proteomes" id="UP000292082"/>
    </source>
</evidence>
<keyword evidence="2" id="KW-1185">Reference proteome</keyword>
<accession>A0A4Q9PGL9</accession>
<dbReference type="Proteomes" id="UP000292082">
    <property type="component" value="Unassembled WGS sequence"/>
</dbReference>
<protein>
    <submittedName>
        <fullName evidence="1">Uncharacterized protein</fullName>
    </submittedName>
</protein>
<sequence length="208" mass="23470">MDVILPPPPPISRHIPVDVCENIIDQLYSAFNVSEQVEYVSALRRCALECKDWRVRSQMRLFVSVILHDIAALHKIAALPRLNMLRTRRVGGEETWYPRASQSGTGKPLQYLPLHCRFSLLPSPFTTITRLHMEWVTFYCFSDFLQGVSCVGEGVLCVTLGPLPAYYAARTDKSRAPAAHFSTKPPVLAPTLIPTRRGTLDPDHHHLQ</sequence>
<organism evidence="1 2">
    <name type="scientific">Dichomitus squalens</name>
    <dbReference type="NCBI Taxonomy" id="114155"/>
    <lineage>
        <taxon>Eukaryota</taxon>
        <taxon>Fungi</taxon>
        <taxon>Dikarya</taxon>
        <taxon>Basidiomycota</taxon>
        <taxon>Agaricomycotina</taxon>
        <taxon>Agaricomycetes</taxon>
        <taxon>Polyporales</taxon>
        <taxon>Polyporaceae</taxon>
        <taxon>Dichomitus</taxon>
    </lineage>
</organism>
<name>A0A4Q9PGL9_9APHY</name>
<proteinExistence type="predicted"/>
<gene>
    <name evidence="1" type="ORF">BD310DRAFT_953141</name>
</gene>
<dbReference type="AlphaFoldDB" id="A0A4Q9PGL9"/>